<feature type="region of interest" description="Disordered" evidence="1">
    <location>
        <begin position="102"/>
        <end position="181"/>
    </location>
</feature>
<name>A0A183BQX8_GLOPA</name>
<protein>
    <submittedName>
        <fullName evidence="3">Trithorax group protein osa</fullName>
    </submittedName>
</protein>
<feature type="compositionally biased region" description="Pro residues" evidence="1">
    <location>
        <begin position="130"/>
        <end position="139"/>
    </location>
</feature>
<evidence type="ECO:0000313" key="3">
    <source>
        <dbReference type="WBParaSite" id="GPLIN_000301400"/>
    </source>
</evidence>
<organism evidence="2 3">
    <name type="scientific">Globodera pallida</name>
    <name type="common">Potato cyst nematode worm</name>
    <name type="synonym">Heterodera pallida</name>
    <dbReference type="NCBI Taxonomy" id="36090"/>
    <lineage>
        <taxon>Eukaryota</taxon>
        <taxon>Metazoa</taxon>
        <taxon>Ecdysozoa</taxon>
        <taxon>Nematoda</taxon>
        <taxon>Chromadorea</taxon>
        <taxon>Rhabditida</taxon>
        <taxon>Tylenchina</taxon>
        <taxon>Tylenchomorpha</taxon>
        <taxon>Tylenchoidea</taxon>
        <taxon>Heteroderidae</taxon>
        <taxon>Heteroderinae</taxon>
        <taxon>Globodera</taxon>
    </lineage>
</organism>
<dbReference type="WBParaSite" id="GPLIN_000301400">
    <property type="protein sequence ID" value="GPLIN_000301400"/>
    <property type="gene ID" value="GPLIN_000301400"/>
</dbReference>
<feature type="compositionally biased region" description="Polar residues" evidence="1">
    <location>
        <begin position="144"/>
        <end position="170"/>
    </location>
</feature>
<dbReference type="AlphaFoldDB" id="A0A183BQX8"/>
<reference evidence="2" key="1">
    <citation type="submission" date="2014-05" db="EMBL/GenBank/DDBJ databases">
        <title>The genome and life-stage specific transcriptomes of Globodera pallida elucidate key aspects of plant parasitism by a cyst nematode.</title>
        <authorList>
            <person name="Cotton J.A."/>
            <person name="Lilley C.J."/>
            <person name="Jones L.M."/>
            <person name="Kikuchi T."/>
            <person name="Reid A.J."/>
            <person name="Thorpe P."/>
            <person name="Tsai I.J."/>
            <person name="Beasley H."/>
            <person name="Blok V."/>
            <person name="Cock P.J.A."/>
            <person name="Van den Akker S.E."/>
            <person name="Holroyd N."/>
            <person name="Hunt M."/>
            <person name="Mantelin S."/>
            <person name="Naghra H."/>
            <person name="Pain A."/>
            <person name="Palomares-Rius J.E."/>
            <person name="Zarowiecki M."/>
            <person name="Berriman M."/>
            <person name="Jones J.T."/>
            <person name="Urwin P.E."/>
        </authorList>
    </citation>
    <scope>NUCLEOTIDE SEQUENCE [LARGE SCALE GENOMIC DNA]</scope>
    <source>
        <strain evidence="2">Lindley</strain>
    </source>
</reference>
<feature type="compositionally biased region" description="Basic and acidic residues" evidence="1">
    <location>
        <begin position="171"/>
        <end position="181"/>
    </location>
</feature>
<dbReference type="Proteomes" id="UP000050741">
    <property type="component" value="Unassembled WGS sequence"/>
</dbReference>
<keyword evidence="2" id="KW-1185">Reference proteome</keyword>
<accession>A0A183BQX8</accession>
<evidence type="ECO:0000313" key="2">
    <source>
        <dbReference type="Proteomes" id="UP000050741"/>
    </source>
</evidence>
<evidence type="ECO:0000256" key="1">
    <source>
        <dbReference type="SAM" id="MobiDB-lite"/>
    </source>
</evidence>
<proteinExistence type="predicted"/>
<sequence>MGFKVRVGEDEEEERYDTPWDNKYCLVPRQWLLDNNGMAPPAELTRPCVPSPFQPPAPSQLHRPTPYDHPAIMQFHDSKYATCSNFCSQARSPMMGILSPNNRISHPNQPPAHSGGIMSDQPPLNRIMPNQPPPPPPPIAVLSTRHSQPKLIQQQHEKTFTSPNTSSGSASRHDDSGLDSV</sequence>
<reference evidence="3" key="2">
    <citation type="submission" date="2016-06" db="UniProtKB">
        <authorList>
            <consortium name="WormBaseParasite"/>
        </authorList>
    </citation>
    <scope>IDENTIFICATION</scope>
</reference>